<proteinExistence type="inferred from homology"/>
<organism evidence="5 6">
    <name type="scientific">Helicobacter ganmani</name>
    <dbReference type="NCBI Taxonomy" id="60246"/>
    <lineage>
        <taxon>Bacteria</taxon>
        <taxon>Pseudomonadati</taxon>
        <taxon>Campylobacterota</taxon>
        <taxon>Epsilonproteobacteria</taxon>
        <taxon>Campylobacterales</taxon>
        <taxon>Helicobacteraceae</taxon>
        <taxon>Helicobacter</taxon>
    </lineage>
</organism>
<dbReference type="PANTHER" id="PTHR30408:SF12">
    <property type="entry name" value="TYPE I RESTRICTION ENZYME MJAVIII SPECIFICITY SUBUNIT"/>
    <property type="match status" value="1"/>
</dbReference>
<sequence length="436" mass="49630">MNKNIPTKNATMGATTHNHKEHTTATAPFHSAFFESLHKEQWQRVKLGEAPLQIIDGDRGKNYPKQNELFDNGYCLFLSTKNVLNAKFDFTECQFINKEKDEILRKGKLQIDDIVLTTRGTIGNIALYRENIDYKNIRINSGMVILRPDIMEVNSTFLLYAMLNSKKYIDNFVSGSAQPQLPIKDLSNLTIPLPPLETQHKIAEILSSLDDKIDLLHRQNKTLESLSLTLFRHTFIDNPKRNAWEEVTLNDICLKIASGGTPSTRIKEYYSGKINWYSTKELDDNFLFDSIQTITEDGLENSSAKLFPKDTIIIAIYAAPTVGRLGILTQDSAFNQAACGLIIDETKCSKEFVFCFLKNERENLNLLASGSAQQNLNVEKIKRYTLLLPDKATFHNFQIQAKGFFDKIYNNSKQIQNLESLRDIMLPKLLSGEMEV</sequence>
<dbReference type="EMBL" id="NXLS01000010">
    <property type="protein sequence ID" value="RDU61884.1"/>
    <property type="molecule type" value="Genomic_DNA"/>
</dbReference>
<dbReference type="AlphaFoldDB" id="A0A3D8IAU7"/>
<accession>A0A3D8IAU7</accession>
<evidence type="ECO:0000259" key="4">
    <source>
        <dbReference type="Pfam" id="PF01420"/>
    </source>
</evidence>
<comment type="caution">
    <text evidence="5">The sequence shown here is derived from an EMBL/GenBank/DDBJ whole genome shotgun (WGS) entry which is preliminary data.</text>
</comment>
<gene>
    <name evidence="5" type="ORF">CQA43_08215</name>
</gene>
<evidence type="ECO:0000313" key="6">
    <source>
        <dbReference type="Proteomes" id="UP000256650"/>
    </source>
</evidence>
<feature type="domain" description="Type I restriction modification DNA specificity" evidence="4">
    <location>
        <begin position="244"/>
        <end position="410"/>
    </location>
</feature>
<dbReference type="Proteomes" id="UP000256650">
    <property type="component" value="Unassembled WGS sequence"/>
</dbReference>
<dbReference type="GeneID" id="82536261"/>
<evidence type="ECO:0000313" key="5">
    <source>
        <dbReference type="EMBL" id="RDU61884.1"/>
    </source>
</evidence>
<keyword evidence="2" id="KW-0680">Restriction system</keyword>
<evidence type="ECO:0000256" key="2">
    <source>
        <dbReference type="ARBA" id="ARBA00022747"/>
    </source>
</evidence>
<dbReference type="SUPFAM" id="SSF116734">
    <property type="entry name" value="DNA methylase specificity domain"/>
    <property type="match status" value="2"/>
</dbReference>
<feature type="domain" description="Type I restriction modification DNA specificity" evidence="4">
    <location>
        <begin position="40"/>
        <end position="224"/>
    </location>
</feature>
<dbReference type="Pfam" id="PF01420">
    <property type="entry name" value="Methylase_S"/>
    <property type="match status" value="2"/>
</dbReference>
<evidence type="ECO:0000256" key="3">
    <source>
        <dbReference type="ARBA" id="ARBA00023125"/>
    </source>
</evidence>
<keyword evidence="6" id="KW-1185">Reference proteome</keyword>
<protein>
    <submittedName>
        <fullName evidence="5">Restriction endonuclease subunit S</fullName>
    </submittedName>
</protein>
<dbReference type="InterPro" id="IPR000055">
    <property type="entry name" value="Restrct_endonuc_typeI_TRD"/>
</dbReference>
<dbReference type="GO" id="GO:0009307">
    <property type="term" value="P:DNA restriction-modification system"/>
    <property type="evidence" value="ECO:0007669"/>
    <property type="project" value="UniProtKB-KW"/>
</dbReference>
<dbReference type="GO" id="GO:0004519">
    <property type="term" value="F:endonuclease activity"/>
    <property type="evidence" value="ECO:0007669"/>
    <property type="project" value="UniProtKB-KW"/>
</dbReference>
<dbReference type="OrthoDB" id="5323932at2"/>
<keyword evidence="3" id="KW-0238">DNA-binding</keyword>
<dbReference type="RefSeq" id="WP_115552120.1">
    <property type="nucleotide sequence ID" value="NZ_CAORSE010000012.1"/>
</dbReference>
<keyword evidence="5" id="KW-0255">Endonuclease</keyword>
<reference evidence="5 6" key="1">
    <citation type="submission" date="2018-04" db="EMBL/GenBank/DDBJ databases">
        <title>Novel Campyloabacter and Helicobacter Species and Strains.</title>
        <authorList>
            <person name="Mannion A.J."/>
            <person name="Shen Z."/>
            <person name="Fox J.G."/>
        </authorList>
    </citation>
    <scope>NUCLEOTIDE SEQUENCE [LARGE SCALE GENOMIC DNA]</scope>
    <source>
        <strain evidence="5 6">MIT 99-5101</strain>
    </source>
</reference>
<dbReference type="InterPro" id="IPR052021">
    <property type="entry name" value="Type-I_RS_S_subunit"/>
</dbReference>
<comment type="similarity">
    <text evidence="1">Belongs to the type-I restriction system S methylase family.</text>
</comment>
<dbReference type="PANTHER" id="PTHR30408">
    <property type="entry name" value="TYPE-1 RESTRICTION ENZYME ECOKI SPECIFICITY PROTEIN"/>
    <property type="match status" value="1"/>
</dbReference>
<evidence type="ECO:0000256" key="1">
    <source>
        <dbReference type="ARBA" id="ARBA00010923"/>
    </source>
</evidence>
<dbReference type="GO" id="GO:0003677">
    <property type="term" value="F:DNA binding"/>
    <property type="evidence" value="ECO:0007669"/>
    <property type="project" value="UniProtKB-KW"/>
</dbReference>
<keyword evidence="5" id="KW-0540">Nuclease</keyword>
<keyword evidence="5" id="KW-0378">Hydrolase</keyword>
<name>A0A3D8IAU7_9HELI</name>
<dbReference type="Gene3D" id="3.90.220.20">
    <property type="entry name" value="DNA methylase specificity domains"/>
    <property type="match status" value="2"/>
</dbReference>
<dbReference type="InterPro" id="IPR044946">
    <property type="entry name" value="Restrct_endonuc_typeI_TRD_sf"/>
</dbReference>